<accession>A0AAD8S2B7</accession>
<dbReference type="EMBL" id="JAUUTY010000004">
    <property type="protein sequence ID" value="KAK1643721.1"/>
    <property type="molecule type" value="Genomic_DNA"/>
</dbReference>
<dbReference type="SMART" id="SM00256">
    <property type="entry name" value="FBOX"/>
    <property type="match status" value="1"/>
</dbReference>
<sequence length="517" mass="59302">MAGYPTPPDFRAPGGWRLSAGGVPIPPLPVGADMLDRAIDAVRVTLSDEQRAEERYLPDNYDAWNEFFRRRHERELVAYDGPPPPPARNNPAGRRRWGSAPGRTLDSVLAHIKGSNSPPSWGCRLNYHKGVDPENGSPAPKLPDDLVVEILSRLPFKSFCRFKCVSKDWLAFSSDPHYSKKLLKIPTGLLYQRRDNSAIMLASLPHNDKEFDEALSFLPQYEQLELMDSCNGLVLCKYKSSYTPVGICRFIVCNPATREWRVLSDTPRSHYDPFYNMSILAFSPSWPAKFYVFNFQRLSTRYLGFGPVKLQVYSSDLSTWFLDDTSWLSGRTVVSQPHLFIDGALYVRRELREILVLKRLEGTSCGIPPTLRIIELPHEDVGFLDRVGKGCLGQYSGALHYALPEEDARTVLVWSLDVDEPYEWSLKYRLNMSHAFGRDNLRRYDTYCWNCDYDVMALDLERDGLVMFDKRADKLRWYSISTGELTEIQPEDHRCDKLSDKHYHYVASYSKLPVLTM</sequence>
<comment type="caution">
    <text evidence="3">The sequence shown here is derived from an EMBL/GenBank/DDBJ whole genome shotgun (WGS) entry which is preliminary data.</text>
</comment>
<dbReference type="PANTHER" id="PTHR35546">
    <property type="entry name" value="F-BOX PROTEIN INTERACTION DOMAIN PROTEIN-RELATED"/>
    <property type="match status" value="1"/>
</dbReference>
<dbReference type="AlphaFoldDB" id="A0AAD8S2B7"/>
<dbReference type="InterPro" id="IPR001810">
    <property type="entry name" value="F-box_dom"/>
</dbReference>
<organism evidence="3 4">
    <name type="scientific">Lolium multiflorum</name>
    <name type="common">Italian ryegrass</name>
    <name type="synonym">Lolium perenne subsp. multiflorum</name>
    <dbReference type="NCBI Taxonomy" id="4521"/>
    <lineage>
        <taxon>Eukaryota</taxon>
        <taxon>Viridiplantae</taxon>
        <taxon>Streptophyta</taxon>
        <taxon>Embryophyta</taxon>
        <taxon>Tracheophyta</taxon>
        <taxon>Spermatophyta</taxon>
        <taxon>Magnoliopsida</taxon>
        <taxon>Liliopsida</taxon>
        <taxon>Poales</taxon>
        <taxon>Poaceae</taxon>
        <taxon>BOP clade</taxon>
        <taxon>Pooideae</taxon>
        <taxon>Poodae</taxon>
        <taxon>Poeae</taxon>
        <taxon>Poeae Chloroplast Group 2 (Poeae type)</taxon>
        <taxon>Loliodinae</taxon>
        <taxon>Loliinae</taxon>
        <taxon>Lolium</taxon>
    </lineage>
</organism>
<dbReference type="Proteomes" id="UP001231189">
    <property type="component" value="Unassembled WGS sequence"/>
</dbReference>
<evidence type="ECO:0000259" key="2">
    <source>
        <dbReference type="SMART" id="SM00256"/>
    </source>
</evidence>
<evidence type="ECO:0000313" key="4">
    <source>
        <dbReference type="Proteomes" id="UP001231189"/>
    </source>
</evidence>
<evidence type="ECO:0000256" key="1">
    <source>
        <dbReference type="SAM" id="MobiDB-lite"/>
    </source>
</evidence>
<proteinExistence type="predicted"/>
<feature type="region of interest" description="Disordered" evidence="1">
    <location>
        <begin position="77"/>
        <end position="100"/>
    </location>
</feature>
<dbReference type="InterPro" id="IPR036047">
    <property type="entry name" value="F-box-like_dom_sf"/>
</dbReference>
<gene>
    <name evidence="3" type="ORF">QYE76_061526</name>
</gene>
<evidence type="ECO:0000313" key="3">
    <source>
        <dbReference type="EMBL" id="KAK1643721.1"/>
    </source>
</evidence>
<dbReference type="PANTHER" id="PTHR35546:SF8">
    <property type="entry name" value="F-BOX DOMAIN-CONTAINING PROTEIN"/>
    <property type="match status" value="1"/>
</dbReference>
<dbReference type="InterPro" id="IPR055290">
    <property type="entry name" value="At3g26010-like"/>
</dbReference>
<protein>
    <recommendedName>
        <fullName evidence="2">F-box domain-containing protein</fullName>
    </recommendedName>
</protein>
<name>A0AAD8S2B7_LOLMU</name>
<keyword evidence="4" id="KW-1185">Reference proteome</keyword>
<dbReference type="Pfam" id="PF00646">
    <property type="entry name" value="F-box"/>
    <property type="match status" value="1"/>
</dbReference>
<reference evidence="3" key="1">
    <citation type="submission" date="2023-07" db="EMBL/GenBank/DDBJ databases">
        <title>A chromosome-level genome assembly of Lolium multiflorum.</title>
        <authorList>
            <person name="Chen Y."/>
            <person name="Copetti D."/>
            <person name="Kolliker R."/>
            <person name="Studer B."/>
        </authorList>
    </citation>
    <scope>NUCLEOTIDE SEQUENCE</scope>
    <source>
        <strain evidence="3">02402/16</strain>
        <tissue evidence="3">Leaf</tissue>
    </source>
</reference>
<feature type="domain" description="F-box" evidence="2">
    <location>
        <begin position="142"/>
        <end position="182"/>
    </location>
</feature>
<dbReference type="SUPFAM" id="SSF81383">
    <property type="entry name" value="F-box domain"/>
    <property type="match status" value="1"/>
</dbReference>
<dbReference type="CDD" id="cd22157">
    <property type="entry name" value="F-box_AtFBW1-like"/>
    <property type="match status" value="1"/>
</dbReference>
<dbReference type="Gene3D" id="1.20.1280.50">
    <property type="match status" value="1"/>
</dbReference>